<comment type="caution">
    <text evidence="2">The sequence shown here is derived from an EMBL/GenBank/DDBJ whole genome shotgun (WGS) entry which is preliminary data.</text>
</comment>
<feature type="region of interest" description="Disordered" evidence="1">
    <location>
        <begin position="1"/>
        <end position="27"/>
    </location>
</feature>
<organism evidence="2 3">
    <name type="scientific">Culex pipiens pipiens</name>
    <name type="common">Northern house mosquito</name>
    <dbReference type="NCBI Taxonomy" id="38569"/>
    <lineage>
        <taxon>Eukaryota</taxon>
        <taxon>Metazoa</taxon>
        <taxon>Ecdysozoa</taxon>
        <taxon>Arthropoda</taxon>
        <taxon>Hexapoda</taxon>
        <taxon>Insecta</taxon>
        <taxon>Pterygota</taxon>
        <taxon>Neoptera</taxon>
        <taxon>Endopterygota</taxon>
        <taxon>Diptera</taxon>
        <taxon>Nematocera</taxon>
        <taxon>Culicoidea</taxon>
        <taxon>Culicidae</taxon>
        <taxon>Culicinae</taxon>
        <taxon>Culicini</taxon>
        <taxon>Culex</taxon>
        <taxon>Culex</taxon>
    </lineage>
</organism>
<evidence type="ECO:0000313" key="2">
    <source>
        <dbReference type="EMBL" id="KAL1401335.1"/>
    </source>
</evidence>
<protein>
    <submittedName>
        <fullName evidence="2">Uncharacterized protein</fullName>
    </submittedName>
</protein>
<evidence type="ECO:0000313" key="3">
    <source>
        <dbReference type="Proteomes" id="UP001562425"/>
    </source>
</evidence>
<accession>A0ABD1DNJ9</accession>
<dbReference type="EMBL" id="JBEHCU010004974">
    <property type="protein sequence ID" value="KAL1401335.1"/>
    <property type="molecule type" value="Genomic_DNA"/>
</dbReference>
<dbReference type="AlphaFoldDB" id="A0ABD1DNJ9"/>
<evidence type="ECO:0000256" key="1">
    <source>
        <dbReference type="SAM" id="MobiDB-lite"/>
    </source>
</evidence>
<reference evidence="2 3" key="1">
    <citation type="submission" date="2024-05" db="EMBL/GenBank/DDBJ databases">
        <title>Culex pipiens pipiens assembly and annotation.</title>
        <authorList>
            <person name="Alout H."/>
            <person name="Durand T."/>
        </authorList>
    </citation>
    <scope>NUCLEOTIDE SEQUENCE [LARGE SCALE GENOMIC DNA]</scope>
    <source>
        <strain evidence="2">HA-2024</strain>
        <tissue evidence="2">Whole body</tissue>
    </source>
</reference>
<name>A0ABD1DNJ9_CULPP</name>
<proteinExistence type="predicted"/>
<keyword evidence="3" id="KW-1185">Reference proteome</keyword>
<sequence>MSCTQFDHRHRAAAEEPAPQWTTPLDVTWPRPDQAVANFILRRSSARQKRQFGGFDFSSANANANAFSQGFGPDGFGASAANAQAQSFQSGGPLGSFGASAANAASQGFNVGPGGLSGSASFGGSQTYNFPGDRDLSISYSNGFAVGEDGMPTYSGGHALSWS</sequence>
<gene>
    <name evidence="2" type="ORF">pipiens_006692</name>
</gene>
<dbReference type="Proteomes" id="UP001562425">
    <property type="component" value="Unassembled WGS sequence"/>
</dbReference>